<evidence type="ECO:0000256" key="1">
    <source>
        <dbReference type="ARBA" id="ARBA00006484"/>
    </source>
</evidence>
<evidence type="ECO:0000256" key="2">
    <source>
        <dbReference type="ARBA" id="ARBA00022857"/>
    </source>
</evidence>
<sequence>MSRESTDPTIALVTGANQGIGYEIVKQLASQHPDYHILMTGRRQDAITKAASELQAAGMNVEPLVLDITSDNSIKSAVDIVQAKFGHLDVLINNAAILLGRPEDSIRQRLTTVFDTNVFGTIAVTEAFIPLLRNSTKVKRIVFVSSGLGSLAIRADLSLQAKDYIEYGSSKAALNHAALTLATRHRENDSWKFNICCPGHCATSMTGYNAPNEAALGAVRAVQLATLGPDGVNATFSSRNGPLPW</sequence>
<dbReference type="PRINTS" id="PR00081">
    <property type="entry name" value="GDHRDH"/>
</dbReference>
<dbReference type="RefSeq" id="XP_062787560.1">
    <property type="nucleotide sequence ID" value="XM_062931509.1"/>
</dbReference>
<comment type="similarity">
    <text evidence="1">Belongs to the short-chain dehydrogenases/reductases (SDR) family.</text>
</comment>
<accession>A0AAX4J445</accession>
<dbReference type="GeneID" id="87951853"/>
<gene>
    <name evidence="4" type="ORF">CDEST_15353</name>
</gene>
<organism evidence="4 5">
    <name type="scientific">Colletotrichum destructivum</name>
    <dbReference type="NCBI Taxonomy" id="34406"/>
    <lineage>
        <taxon>Eukaryota</taxon>
        <taxon>Fungi</taxon>
        <taxon>Dikarya</taxon>
        <taxon>Ascomycota</taxon>
        <taxon>Pezizomycotina</taxon>
        <taxon>Sordariomycetes</taxon>
        <taxon>Hypocreomycetidae</taxon>
        <taxon>Glomerellales</taxon>
        <taxon>Glomerellaceae</taxon>
        <taxon>Colletotrichum</taxon>
        <taxon>Colletotrichum destructivum species complex</taxon>
    </lineage>
</organism>
<reference evidence="5" key="1">
    <citation type="journal article" date="2023" name="bioRxiv">
        <title>Complete genome of the Medicago anthracnose fungus, Colletotrichum destructivum, reveals a mini-chromosome-like region within a core chromosome.</title>
        <authorList>
            <person name="Lapalu N."/>
            <person name="Simon A."/>
            <person name="Lu A."/>
            <person name="Plaumann P.-L."/>
            <person name="Amselem J."/>
            <person name="Pigne S."/>
            <person name="Auger A."/>
            <person name="Koch C."/>
            <person name="Dallery J.-F."/>
            <person name="O'Connell R.J."/>
        </authorList>
    </citation>
    <scope>NUCLEOTIDE SEQUENCE [LARGE SCALE GENOMIC DNA]</scope>
    <source>
        <strain evidence="5">CBS 520.97</strain>
    </source>
</reference>
<dbReference type="InterPro" id="IPR002347">
    <property type="entry name" value="SDR_fam"/>
</dbReference>
<proteinExistence type="inferred from homology"/>
<dbReference type="EMBL" id="CP137315">
    <property type="protein sequence ID" value="WQF90339.1"/>
    <property type="molecule type" value="Genomic_DNA"/>
</dbReference>
<name>A0AAX4J445_9PEZI</name>
<dbReference type="SUPFAM" id="SSF51735">
    <property type="entry name" value="NAD(P)-binding Rossmann-fold domains"/>
    <property type="match status" value="1"/>
</dbReference>
<dbReference type="AlphaFoldDB" id="A0AAX4J445"/>
<dbReference type="Pfam" id="PF00106">
    <property type="entry name" value="adh_short"/>
    <property type="match status" value="1"/>
</dbReference>
<dbReference type="Gene3D" id="3.40.50.720">
    <property type="entry name" value="NAD(P)-binding Rossmann-like Domain"/>
    <property type="match status" value="1"/>
</dbReference>
<keyword evidence="2" id="KW-0521">NADP</keyword>
<keyword evidence="5" id="KW-1185">Reference proteome</keyword>
<dbReference type="Proteomes" id="UP001322277">
    <property type="component" value="Chromosome 11"/>
</dbReference>
<evidence type="ECO:0000256" key="3">
    <source>
        <dbReference type="ARBA" id="ARBA00023002"/>
    </source>
</evidence>
<dbReference type="GO" id="GO:0016491">
    <property type="term" value="F:oxidoreductase activity"/>
    <property type="evidence" value="ECO:0007669"/>
    <property type="project" value="UniProtKB-KW"/>
</dbReference>
<keyword evidence="3" id="KW-0560">Oxidoreductase</keyword>
<evidence type="ECO:0000313" key="5">
    <source>
        <dbReference type="Proteomes" id="UP001322277"/>
    </source>
</evidence>
<protein>
    <submittedName>
        <fullName evidence="4">Short-chain dehydrogenase/reductase SDR, NAD(P)-binding domain superfamily</fullName>
    </submittedName>
</protein>
<dbReference type="PANTHER" id="PTHR43963:SF6">
    <property type="entry name" value="CHAIN DEHYDROGENASE FAMILY PROTEIN, PUTATIVE (AFU_ORTHOLOGUE AFUA_3G15350)-RELATED"/>
    <property type="match status" value="1"/>
</dbReference>
<dbReference type="KEGG" id="cdet:87951853"/>
<dbReference type="InterPro" id="IPR036291">
    <property type="entry name" value="NAD(P)-bd_dom_sf"/>
</dbReference>
<evidence type="ECO:0000313" key="4">
    <source>
        <dbReference type="EMBL" id="WQF90339.1"/>
    </source>
</evidence>
<dbReference type="PANTHER" id="PTHR43963">
    <property type="entry name" value="CARBONYL REDUCTASE 1-RELATED"/>
    <property type="match status" value="1"/>
</dbReference>